<gene>
    <name evidence="7" type="ORF">MKK02DRAFT_35376</name>
</gene>
<comment type="subcellular location">
    <subcellularLocation>
        <location evidence="1">Membrane</location>
        <topology evidence="1">Multi-pass membrane protein</topology>
    </subcellularLocation>
</comment>
<dbReference type="InterPro" id="IPR029024">
    <property type="entry name" value="TerB-like"/>
</dbReference>
<dbReference type="Proteomes" id="UP001164286">
    <property type="component" value="Unassembled WGS sequence"/>
</dbReference>
<evidence type="ECO:0000256" key="1">
    <source>
        <dbReference type="ARBA" id="ARBA00004141"/>
    </source>
</evidence>
<dbReference type="InterPro" id="IPR007941">
    <property type="entry name" value="DUF726"/>
</dbReference>
<dbReference type="EMBL" id="JAKWFO010000014">
    <property type="protein sequence ID" value="KAI9632501.1"/>
    <property type="molecule type" value="Genomic_DNA"/>
</dbReference>
<feature type="compositionally biased region" description="Gly residues" evidence="5">
    <location>
        <begin position="1236"/>
        <end position="1251"/>
    </location>
</feature>
<feature type="region of interest" description="Disordered" evidence="5">
    <location>
        <begin position="1"/>
        <end position="75"/>
    </location>
</feature>
<keyword evidence="3 6" id="KW-1133">Transmembrane helix</keyword>
<feature type="compositionally biased region" description="Low complexity" evidence="5">
    <location>
        <begin position="1164"/>
        <end position="1209"/>
    </location>
</feature>
<evidence type="ECO:0000256" key="6">
    <source>
        <dbReference type="SAM" id="Phobius"/>
    </source>
</evidence>
<name>A0AA38H4L9_9TREE</name>
<feature type="compositionally biased region" description="Basic and acidic residues" evidence="5">
    <location>
        <begin position="1063"/>
        <end position="1082"/>
    </location>
</feature>
<dbReference type="GeneID" id="77728368"/>
<dbReference type="RefSeq" id="XP_052942278.1">
    <property type="nucleotide sequence ID" value="XM_053089163.1"/>
</dbReference>
<dbReference type="SUPFAM" id="SSF158682">
    <property type="entry name" value="TerB-like"/>
    <property type="match status" value="1"/>
</dbReference>
<feature type="compositionally biased region" description="Polar residues" evidence="5">
    <location>
        <begin position="64"/>
        <end position="73"/>
    </location>
</feature>
<dbReference type="AlphaFoldDB" id="A0AA38H4L9"/>
<dbReference type="Pfam" id="PF05277">
    <property type="entry name" value="DUF726"/>
    <property type="match status" value="1"/>
</dbReference>
<accession>A0AA38H4L9</accession>
<keyword evidence="8" id="KW-1185">Reference proteome</keyword>
<feature type="transmembrane region" description="Helical" evidence="6">
    <location>
        <begin position="621"/>
        <end position="642"/>
    </location>
</feature>
<reference evidence="7" key="1">
    <citation type="journal article" date="2022" name="G3 (Bethesda)">
        <title>High quality genome of the basidiomycete yeast Dioszegia hungarica PDD-24b-2 isolated from cloud water.</title>
        <authorList>
            <person name="Jarrige D."/>
            <person name="Haridas S."/>
            <person name="Bleykasten-Grosshans C."/>
            <person name="Joly M."/>
            <person name="Nadalig T."/>
            <person name="Sancelme M."/>
            <person name="Vuilleumier S."/>
            <person name="Grigoriev I.V."/>
            <person name="Amato P."/>
            <person name="Bringel F."/>
        </authorList>
    </citation>
    <scope>NUCLEOTIDE SEQUENCE</scope>
    <source>
        <strain evidence="7">PDD-24b-2</strain>
    </source>
</reference>
<proteinExistence type="predicted"/>
<dbReference type="GO" id="GO:0016020">
    <property type="term" value="C:membrane"/>
    <property type="evidence" value="ECO:0007669"/>
    <property type="project" value="UniProtKB-SubCell"/>
</dbReference>
<evidence type="ECO:0000256" key="2">
    <source>
        <dbReference type="ARBA" id="ARBA00022692"/>
    </source>
</evidence>
<feature type="compositionally biased region" description="Polar residues" evidence="5">
    <location>
        <begin position="1113"/>
        <end position="1128"/>
    </location>
</feature>
<dbReference type="PANTHER" id="PTHR17920:SF3">
    <property type="entry name" value="TRANSMEMBRANE AND COILED-COIL DOMAIN-CONTAINING PROTEIN 4"/>
    <property type="match status" value="1"/>
</dbReference>
<evidence type="ECO:0000256" key="4">
    <source>
        <dbReference type="ARBA" id="ARBA00023136"/>
    </source>
</evidence>
<organism evidence="7 8">
    <name type="scientific">Dioszegia hungarica</name>
    <dbReference type="NCBI Taxonomy" id="4972"/>
    <lineage>
        <taxon>Eukaryota</taxon>
        <taxon>Fungi</taxon>
        <taxon>Dikarya</taxon>
        <taxon>Basidiomycota</taxon>
        <taxon>Agaricomycotina</taxon>
        <taxon>Tremellomycetes</taxon>
        <taxon>Tremellales</taxon>
        <taxon>Bulleribasidiaceae</taxon>
        <taxon>Dioszegia</taxon>
    </lineage>
</organism>
<evidence type="ECO:0000313" key="8">
    <source>
        <dbReference type="Proteomes" id="UP001164286"/>
    </source>
</evidence>
<feature type="compositionally biased region" description="Low complexity" evidence="5">
    <location>
        <begin position="1"/>
        <end position="16"/>
    </location>
</feature>
<feature type="compositionally biased region" description="Low complexity" evidence="5">
    <location>
        <begin position="387"/>
        <end position="396"/>
    </location>
</feature>
<sequence length="1268" mass="136112">MLPAPRRAASQSAAPQMTWPDIEDDDGWQDMPVVRSDNNPLGLDDDDQKRYHYRPPVRLDSSEQDAGSSSNATGAHLVVEADTLVTDSWRQKNDLDESDYTRLRLDEDEESDAVHMRTKYLFNEDKAMTPLSQMQATKELLTEGQRIAYVGLCHLVAARMVRDSGRGWEGTKLKQKLLQVAKGKGKEKAELPVVESAGIWMIKIMARLYQHMELEQAEQKMIESLAEHGVDPSDLVPALMTTHTVKNPEFDPQAKKQAELGVLKEEDEEQLPAYRPRQASISSTSSGPADAALSPRPQSTISPPPLPPHSPSPITTLPLVDKPKSINPFGDGEEDDSDPFSFPSAAPTKASTSRPPQRPPPIRLSSFEDEDEEGDIGRSFSPAKPDTGSTSSSFRRSSGEVVTAVSEEVGSPGRDPDQTPRISGLGADGVFGESAEVPTPTQPHISTLSHSEVPIPTTESVDLEADNPDLPGKAEALPSLPGVSTTLSNLDEHVTLDIRWTVLCDLFLVLIADSVYDARSRAYLEHIATALGFEWLDVVRFENRVTDALEIQEAVERSDQGEVIEGRRKGGAKRRYAMMGAAAVGGGLVIGLSAGLLAPVIGAGLGAAFATIGITGTTGFLAGAGGAAVITTGGILTGANIAGTGMGRRMRDVRTFEFRPLHNNKRVCCYITMGGFLASKVDDSRLPFSVLDPIIGDVLSVSWEPEMLAETGSALKILTSEVLTQVGQQVLAATLMAALMSALQWPMILTKLGYLIDNPWSNALDRAKAAGLVLADVILQRNAGVRPVSLIGFSLGSRAIFYALAELARHKAYGLVQDVFLFGTTVTASRITWLEARSVVAGRFVNGFATNDWMLGYLFRATSGGINTVAGLRPVEAVPGLENVDVTEIISGHMTYRSMMPKLLEKVGLPVTADHFDEPDDPEVDMNVQERTIVNEAEEEAKKDRKKILGLFPRSAKSRSTSGSTTPLPSGPIQQGDITRPGPGARSTSYDDADADEDMPPREGAHTPGTPSQPAAAVSIESIATVEEDEAVRKIPKTAGFDFAAISKELGKEIDVDKIKVPSGREVESEGEEGKFRWDGERTGSAPPPVSVVVRPPPGEAEAEPKGMYQPTLLRSASYDFSSRSAEATNGEDDDEESVGDIAATAVRELNLRSPSDTAAWDRPSPLRSSSSSSFAISPSNTSPYTYPTSNDWSHPQSSSSPYGSSSIPRPAPPARPHPPEFMANPFAGGDESKKSGGGGTGGANGSGMWGWGKKQKSLEDEAIKNPW</sequence>
<keyword evidence="2 6" id="KW-0812">Transmembrane</keyword>
<feature type="region of interest" description="Disordered" evidence="5">
    <location>
        <begin position="1063"/>
        <end position="1268"/>
    </location>
</feature>
<dbReference type="PANTHER" id="PTHR17920">
    <property type="entry name" value="TRANSMEMBRANE AND COILED-COIL DOMAIN-CONTAINING PROTEIN 4 TMCO4"/>
    <property type="match status" value="1"/>
</dbReference>
<feature type="transmembrane region" description="Helical" evidence="6">
    <location>
        <begin position="576"/>
        <end position="601"/>
    </location>
</feature>
<comment type="caution">
    <text evidence="7">The sequence shown here is derived from an EMBL/GenBank/DDBJ whole genome shotgun (WGS) entry which is preliminary data.</text>
</comment>
<evidence type="ECO:0000256" key="3">
    <source>
        <dbReference type="ARBA" id="ARBA00022989"/>
    </source>
</evidence>
<feature type="compositionally biased region" description="Pro residues" evidence="5">
    <location>
        <begin position="302"/>
        <end position="311"/>
    </location>
</feature>
<feature type="compositionally biased region" description="Acidic residues" evidence="5">
    <location>
        <begin position="1130"/>
        <end position="1139"/>
    </location>
</feature>
<keyword evidence="4 6" id="KW-0472">Membrane</keyword>
<feature type="compositionally biased region" description="Pro residues" evidence="5">
    <location>
        <begin position="1086"/>
        <end position="1099"/>
    </location>
</feature>
<feature type="compositionally biased region" description="Low complexity" evidence="5">
    <location>
        <begin position="958"/>
        <end position="972"/>
    </location>
</feature>
<protein>
    <submittedName>
        <fullName evidence="7">Integral membrane protein</fullName>
    </submittedName>
</protein>
<feature type="region of interest" description="Disordered" evidence="5">
    <location>
        <begin position="264"/>
        <end position="450"/>
    </location>
</feature>
<feature type="compositionally biased region" description="Basic and acidic residues" evidence="5">
    <location>
        <begin position="1257"/>
        <end position="1268"/>
    </location>
</feature>
<evidence type="ECO:0000256" key="5">
    <source>
        <dbReference type="SAM" id="MobiDB-lite"/>
    </source>
</evidence>
<feature type="region of interest" description="Disordered" evidence="5">
    <location>
        <begin position="933"/>
        <end position="1023"/>
    </location>
</feature>
<evidence type="ECO:0000313" key="7">
    <source>
        <dbReference type="EMBL" id="KAI9632501.1"/>
    </source>
</evidence>